<keyword evidence="7" id="KW-0067">ATP-binding</keyword>
<dbReference type="Pfam" id="PF02518">
    <property type="entry name" value="HATPase_c"/>
    <property type="match status" value="1"/>
</dbReference>
<evidence type="ECO:0000256" key="1">
    <source>
        <dbReference type="ARBA" id="ARBA00000085"/>
    </source>
</evidence>
<dbReference type="Proteomes" id="UP000563151">
    <property type="component" value="Unassembled WGS sequence"/>
</dbReference>
<dbReference type="CDD" id="cd16917">
    <property type="entry name" value="HATPase_UhpB-NarQ-NarX-like"/>
    <property type="match status" value="1"/>
</dbReference>
<comment type="caution">
    <text evidence="12">The sequence shown here is derived from an EMBL/GenBank/DDBJ whole genome shotgun (WGS) entry which is preliminary data.</text>
</comment>
<dbReference type="Gene3D" id="3.30.565.10">
    <property type="entry name" value="Histidine kinase-like ATPase, C-terminal domain"/>
    <property type="match status" value="1"/>
</dbReference>
<keyword evidence="4" id="KW-0808">Transferase</keyword>
<dbReference type="PANTHER" id="PTHR24421">
    <property type="entry name" value="NITRATE/NITRITE SENSOR PROTEIN NARX-RELATED"/>
    <property type="match status" value="1"/>
</dbReference>
<keyword evidence="9" id="KW-1133">Transmembrane helix</keyword>
<keyword evidence="5" id="KW-0547">Nucleotide-binding</keyword>
<dbReference type="InterPro" id="IPR003594">
    <property type="entry name" value="HATPase_dom"/>
</dbReference>
<evidence type="ECO:0000259" key="10">
    <source>
        <dbReference type="Pfam" id="PF02518"/>
    </source>
</evidence>
<comment type="catalytic activity">
    <reaction evidence="1">
        <text>ATP + protein L-histidine = ADP + protein N-phospho-L-histidine.</text>
        <dbReference type="EC" id="2.7.13.3"/>
    </reaction>
</comment>
<protein>
    <recommendedName>
        <fullName evidence="2">histidine kinase</fullName>
        <ecNumber evidence="2">2.7.13.3</ecNumber>
    </recommendedName>
</protein>
<feature type="domain" description="Histidine kinase/HSP90-like ATPase" evidence="10">
    <location>
        <begin position="295"/>
        <end position="378"/>
    </location>
</feature>
<evidence type="ECO:0000313" key="13">
    <source>
        <dbReference type="Proteomes" id="UP000563151"/>
    </source>
</evidence>
<feature type="transmembrane region" description="Helical" evidence="9">
    <location>
        <begin position="61"/>
        <end position="85"/>
    </location>
</feature>
<keyword evidence="3" id="KW-0597">Phosphoprotein</keyword>
<evidence type="ECO:0000256" key="4">
    <source>
        <dbReference type="ARBA" id="ARBA00022679"/>
    </source>
</evidence>
<proteinExistence type="predicted"/>
<keyword evidence="6 12" id="KW-0418">Kinase</keyword>
<dbReference type="SUPFAM" id="SSF55874">
    <property type="entry name" value="ATPase domain of HSP90 chaperone/DNA topoisomerase II/histidine kinase"/>
    <property type="match status" value="1"/>
</dbReference>
<dbReference type="AlphaFoldDB" id="A0A923J0N7"/>
<evidence type="ECO:0000256" key="2">
    <source>
        <dbReference type="ARBA" id="ARBA00012438"/>
    </source>
</evidence>
<dbReference type="InterPro" id="IPR011712">
    <property type="entry name" value="Sig_transdc_His_kin_sub3_dim/P"/>
</dbReference>
<name>A0A923J0N7_CLOTT</name>
<reference evidence="12 13" key="1">
    <citation type="submission" date="2020-04" db="EMBL/GenBank/DDBJ databases">
        <title>Genomic insights into acetone-butanol-ethanol (ABE) fermentation by sequencing solventogenic clostridia strains.</title>
        <authorList>
            <person name="Brown S."/>
        </authorList>
    </citation>
    <scope>NUCLEOTIDE SEQUENCE [LARGE SCALE GENOMIC DNA]</scope>
    <source>
        <strain evidence="12 13">DJ011</strain>
    </source>
</reference>
<evidence type="ECO:0000256" key="7">
    <source>
        <dbReference type="ARBA" id="ARBA00022840"/>
    </source>
</evidence>
<keyword evidence="13" id="KW-1185">Reference proteome</keyword>
<evidence type="ECO:0000256" key="5">
    <source>
        <dbReference type="ARBA" id="ARBA00022741"/>
    </source>
</evidence>
<feature type="domain" description="Signal transduction histidine kinase subgroup 3 dimerisation and phosphoacceptor" evidence="11">
    <location>
        <begin position="185"/>
        <end position="251"/>
    </location>
</feature>
<feature type="transmembrane region" description="Helical" evidence="9">
    <location>
        <begin position="12"/>
        <end position="41"/>
    </location>
</feature>
<evidence type="ECO:0000259" key="11">
    <source>
        <dbReference type="Pfam" id="PF07730"/>
    </source>
</evidence>
<dbReference type="EMBL" id="JAAZWO010000008">
    <property type="protein sequence ID" value="MBC2397914.1"/>
    <property type="molecule type" value="Genomic_DNA"/>
</dbReference>
<dbReference type="EC" id="2.7.13.3" evidence="2"/>
<feature type="transmembrane region" description="Helical" evidence="9">
    <location>
        <begin position="121"/>
        <end position="139"/>
    </location>
</feature>
<dbReference type="GO" id="GO:0000155">
    <property type="term" value="F:phosphorelay sensor kinase activity"/>
    <property type="evidence" value="ECO:0007669"/>
    <property type="project" value="InterPro"/>
</dbReference>
<evidence type="ECO:0000256" key="3">
    <source>
        <dbReference type="ARBA" id="ARBA00022553"/>
    </source>
</evidence>
<dbReference type="RefSeq" id="WP_035147008.1">
    <property type="nucleotide sequence ID" value="NZ_JAAZWO010000008.1"/>
</dbReference>
<evidence type="ECO:0000313" key="12">
    <source>
        <dbReference type="EMBL" id="MBC2397914.1"/>
    </source>
</evidence>
<evidence type="ECO:0000256" key="9">
    <source>
        <dbReference type="SAM" id="Phobius"/>
    </source>
</evidence>
<evidence type="ECO:0000256" key="8">
    <source>
        <dbReference type="ARBA" id="ARBA00023012"/>
    </source>
</evidence>
<keyword evidence="9" id="KW-0812">Transmembrane</keyword>
<dbReference type="GO" id="GO:0016020">
    <property type="term" value="C:membrane"/>
    <property type="evidence" value="ECO:0007669"/>
    <property type="project" value="InterPro"/>
</dbReference>
<keyword evidence="9" id="KW-0472">Membrane</keyword>
<dbReference type="InterPro" id="IPR050482">
    <property type="entry name" value="Sensor_HK_TwoCompSys"/>
</dbReference>
<evidence type="ECO:0000256" key="6">
    <source>
        <dbReference type="ARBA" id="ARBA00022777"/>
    </source>
</evidence>
<sequence length="394" mass="45818">MWNKTLLISIRYFCILAIIAVIGINKINLTTFMVIFIFIFLINNQIRFFSLDKNLHKSISFILEIIFTVIAYEWIGGHLTIYLILAAIDSNTLFRKPIKHIFNIVIILEGIILLSNETLEFRFINIVLLIAFIGILYLIQDENDKKIEAQKLYDKLRISEEKLKSANRDLELYASSIEELTLLRERNRLSREIHDSVGHALSTMVIQLGAIERTIEKDQQIAKEVTKELRKFTQNSLNEVRMSIREIKPKEFEDYEGILIIEELIKNFKKLTGVEVRLAFTKEKWPLNADQSFVIYRIIQEFLANSVRHGKATIIQIFMAFDDYKLVVTLKDNGTGRDSLVEGIGLKSMRERVTELGGNFHYKTKFGEGFLARIELDKVEKLKIYSQEEKNGQD</sequence>
<dbReference type="GO" id="GO:0046983">
    <property type="term" value="F:protein dimerization activity"/>
    <property type="evidence" value="ECO:0007669"/>
    <property type="project" value="InterPro"/>
</dbReference>
<dbReference type="Gene3D" id="1.20.5.1930">
    <property type="match status" value="1"/>
</dbReference>
<gene>
    <name evidence="12" type="ORF">HGG79_09015</name>
</gene>
<dbReference type="PANTHER" id="PTHR24421:SF10">
    <property type="entry name" value="NITRATE_NITRITE SENSOR PROTEIN NARQ"/>
    <property type="match status" value="1"/>
</dbReference>
<feature type="transmembrane region" description="Helical" evidence="9">
    <location>
        <begin position="97"/>
        <end position="115"/>
    </location>
</feature>
<dbReference type="GO" id="GO:0005524">
    <property type="term" value="F:ATP binding"/>
    <property type="evidence" value="ECO:0007669"/>
    <property type="project" value="UniProtKB-KW"/>
</dbReference>
<dbReference type="Pfam" id="PF07730">
    <property type="entry name" value="HisKA_3"/>
    <property type="match status" value="1"/>
</dbReference>
<organism evidence="12 13">
    <name type="scientific">Clostridium tetanomorphum</name>
    <dbReference type="NCBI Taxonomy" id="1553"/>
    <lineage>
        <taxon>Bacteria</taxon>
        <taxon>Bacillati</taxon>
        <taxon>Bacillota</taxon>
        <taxon>Clostridia</taxon>
        <taxon>Eubacteriales</taxon>
        <taxon>Clostridiaceae</taxon>
        <taxon>Clostridium</taxon>
    </lineage>
</organism>
<dbReference type="InterPro" id="IPR036890">
    <property type="entry name" value="HATPase_C_sf"/>
</dbReference>
<accession>A0A923J0N7</accession>
<keyword evidence="8" id="KW-0902">Two-component regulatory system</keyword>